<dbReference type="RefSeq" id="XP_066720062.1">
    <property type="nucleotide sequence ID" value="XM_066854207.1"/>
</dbReference>
<reference evidence="1 2" key="1">
    <citation type="submission" date="2023-01" db="EMBL/GenBank/DDBJ databases">
        <title>Analysis of 21 Apiospora genomes using comparative genomics revels a genus with tremendous synthesis potential of carbohydrate active enzymes and secondary metabolites.</title>
        <authorList>
            <person name="Sorensen T."/>
        </authorList>
    </citation>
    <scope>NUCLEOTIDE SEQUENCE [LARGE SCALE GENOMIC DNA]</scope>
    <source>
        <strain evidence="1 2">CBS 135458</strain>
    </source>
</reference>
<evidence type="ECO:0000313" key="2">
    <source>
        <dbReference type="Proteomes" id="UP001480595"/>
    </source>
</evidence>
<dbReference type="EMBL" id="JAQQWL010000003">
    <property type="protein sequence ID" value="KAK8078991.1"/>
    <property type="molecule type" value="Genomic_DNA"/>
</dbReference>
<accession>A0ABR1W661</accession>
<organism evidence="1 2">
    <name type="scientific">Apiospora phragmitis</name>
    <dbReference type="NCBI Taxonomy" id="2905665"/>
    <lineage>
        <taxon>Eukaryota</taxon>
        <taxon>Fungi</taxon>
        <taxon>Dikarya</taxon>
        <taxon>Ascomycota</taxon>
        <taxon>Pezizomycotina</taxon>
        <taxon>Sordariomycetes</taxon>
        <taxon>Xylariomycetidae</taxon>
        <taxon>Amphisphaeriales</taxon>
        <taxon>Apiosporaceae</taxon>
        <taxon>Apiospora</taxon>
    </lineage>
</organism>
<protein>
    <submittedName>
        <fullName evidence="1">Uncharacterized protein</fullName>
    </submittedName>
</protein>
<keyword evidence="2" id="KW-1185">Reference proteome</keyword>
<proteinExistence type="predicted"/>
<dbReference type="Proteomes" id="UP001480595">
    <property type="component" value="Unassembled WGS sequence"/>
</dbReference>
<dbReference type="GeneID" id="92087270"/>
<comment type="caution">
    <text evidence="1">The sequence shown here is derived from an EMBL/GenBank/DDBJ whole genome shotgun (WGS) entry which is preliminary data.</text>
</comment>
<sequence length="203" mass="19965">MTVGVTTISIARTTRSKVRTRLPAISAGRATNAKGGALARLSILPAASIDGDIPRGARAGAKPGLASGRAVLGRAPAVPARGTAVTERRSLAGLAVGAAHAVHGHVGGRRAVPRRRRLAPRSTVGLRVATESAGGTAPAEDGAFARLAVRTAGPVRGRVTRGGRAAAPGRSAVAERGLAASGAVVRGGAAPAARGTTVAKGRA</sequence>
<gene>
    <name evidence="1" type="ORF">PG994_002798</name>
</gene>
<name>A0ABR1W661_9PEZI</name>
<evidence type="ECO:0000313" key="1">
    <source>
        <dbReference type="EMBL" id="KAK8078991.1"/>
    </source>
</evidence>